<dbReference type="EMBL" id="JALJOR010000010">
    <property type="protein sequence ID" value="KAK9809991.1"/>
    <property type="molecule type" value="Genomic_DNA"/>
</dbReference>
<comment type="caution">
    <text evidence="2">The sequence shown here is derived from an EMBL/GenBank/DDBJ whole genome shotgun (WGS) entry which is preliminary data.</text>
</comment>
<sequence length="196" mass="21238">MLSFETDRLIQAAEQSILDLEFSRAHAEPPWDGFCGLVKVCDDEGCNVVPEGSTACSDDASLRGEERSVTGSVTGRDQDERTQAARAFPSAGHHSKRQLVSGDIPAAELASSAASEDQHQAYLLRTGTTQSPGLQCKRVSWKPPAVAMEHIKGGELRKALERLREAQILCPVSKKNAHGKIAKYISHVEQCLLADT</sequence>
<accession>A0AAW1PKI5</accession>
<gene>
    <name evidence="2" type="ORF">WJX72_003038</name>
</gene>
<dbReference type="Proteomes" id="UP001489004">
    <property type="component" value="Unassembled WGS sequence"/>
</dbReference>
<name>A0AAW1PKI5_9CHLO</name>
<dbReference type="AlphaFoldDB" id="A0AAW1PKI5"/>
<protein>
    <submittedName>
        <fullName evidence="2">Uncharacterized protein</fullName>
    </submittedName>
</protein>
<evidence type="ECO:0000256" key="1">
    <source>
        <dbReference type="SAM" id="MobiDB-lite"/>
    </source>
</evidence>
<keyword evidence="3" id="KW-1185">Reference proteome</keyword>
<evidence type="ECO:0000313" key="3">
    <source>
        <dbReference type="Proteomes" id="UP001489004"/>
    </source>
</evidence>
<proteinExistence type="predicted"/>
<feature type="region of interest" description="Disordered" evidence="1">
    <location>
        <begin position="55"/>
        <end position="80"/>
    </location>
</feature>
<evidence type="ECO:0000313" key="2">
    <source>
        <dbReference type="EMBL" id="KAK9809991.1"/>
    </source>
</evidence>
<reference evidence="2 3" key="1">
    <citation type="journal article" date="2024" name="Nat. Commun.">
        <title>Phylogenomics reveals the evolutionary origins of lichenization in chlorophyte algae.</title>
        <authorList>
            <person name="Puginier C."/>
            <person name="Libourel C."/>
            <person name="Otte J."/>
            <person name="Skaloud P."/>
            <person name="Haon M."/>
            <person name="Grisel S."/>
            <person name="Petersen M."/>
            <person name="Berrin J.G."/>
            <person name="Delaux P.M."/>
            <person name="Dal Grande F."/>
            <person name="Keller J."/>
        </authorList>
    </citation>
    <scope>NUCLEOTIDE SEQUENCE [LARGE SCALE GENOMIC DNA]</scope>
    <source>
        <strain evidence="2 3">SAG 2043</strain>
    </source>
</reference>
<organism evidence="2 3">
    <name type="scientific">[Myrmecia] bisecta</name>
    <dbReference type="NCBI Taxonomy" id="41462"/>
    <lineage>
        <taxon>Eukaryota</taxon>
        <taxon>Viridiplantae</taxon>
        <taxon>Chlorophyta</taxon>
        <taxon>core chlorophytes</taxon>
        <taxon>Trebouxiophyceae</taxon>
        <taxon>Trebouxiales</taxon>
        <taxon>Trebouxiaceae</taxon>
        <taxon>Myrmecia</taxon>
    </lineage>
</organism>